<organism evidence="4">
    <name type="scientific">Rhodanobacter sp. FW102-FHT14D07</name>
    <dbReference type="NCBI Taxonomy" id="3351462"/>
    <lineage>
        <taxon>Bacteria</taxon>
        <taxon>Pseudomonadati</taxon>
        <taxon>Pseudomonadota</taxon>
        <taxon>Gammaproteobacteria</taxon>
        <taxon>Lysobacterales</taxon>
        <taxon>Rhodanobacteraceae</taxon>
        <taxon>Rhodanobacter</taxon>
    </lineage>
</organism>
<feature type="region of interest" description="Disordered" evidence="2">
    <location>
        <begin position="99"/>
        <end position="121"/>
    </location>
</feature>
<evidence type="ECO:0000256" key="2">
    <source>
        <dbReference type="SAM" id="MobiDB-lite"/>
    </source>
</evidence>
<dbReference type="AlphaFoldDB" id="A0AB74UYM6"/>
<evidence type="ECO:0000256" key="1">
    <source>
        <dbReference type="SAM" id="Coils"/>
    </source>
</evidence>
<feature type="region of interest" description="Disordered" evidence="2">
    <location>
        <begin position="305"/>
        <end position="334"/>
    </location>
</feature>
<feature type="region of interest" description="Disordered" evidence="2">
    <location>
        <begin position="1"/>
        <end position="20"/>
    </location>
</feature>
<feature type="coiled-coil region" evidence="1">
    <location>
        <begin position="221"/>
        <end position="283"/>
    </location>
</feature>
<protein>
    <submittedName>
        <fullName evidence="4">DNA-binding protein</fullName>
    </submittedName>
</protein>
<proteinExistence type="predicted"/>
<dbReference type="EMBL" id="CP170721">
    <property type="protein sequence ID" value="XIA19864.1"/>
    <property type="molecule type" value="Genomic_DNA"/>
</dbReference>
<name>A0AB74UYM6_9GAMM</name>
<keyword evidence="4" id="KW-0238">DNA-binding</keyword>
<sequence length="334" mass="37698">MSRVSDTRQRTREAAAQLVAGGKRPHEITVDQIYAAIQQGSRTTINDELKLWKDERTKVDALGADLPPAVADAMRSLWVAAVEQGERTFAEQREALEAELTSTQSERDEAAASRDAAMVDEQQRRQQVAQLGEQLDELQQHLVAESATKNDALGQVHALQQEIASLRTESMRQQETAAAAREKQATEFQARLAERDLAFQTELGTATQRLEAAQDHMLRQIDEAREGQRHAERALAKAQRRHEEQQTELTELRLRYREQLQKLEQQRAQIEALKNERQTLTRQVLSNRGQIDGMELALQLLAAKAAGTKKSTDDTRKPAQRKRRVDSKKSAKGQ</sequence>
<feature type="compositionally biased region" description="Basic and acidic residues" evidence="2">
    <location>
        <begin position="1"/>
        <end position="13"/>
    </location>
</feature>
<dbReference type="InterPro" id="IPR021104">
    <property type="entry name" value="KfrA_DNA-bd_N"/>
</dbReference>
<dbReference type="Pfam" id="PF11740">
    <property type="entry name" value="KfrA_N"/>
    <property type="match status" value="1"/>
</dbReference>
<gene>
    <name evidence="4" type="ORF">ACFYG5_06985</name>
</gene>
<reference evidence="4" key="1">
    <citation type="submission" date="2024-10" db="EMBL/GenBank/DDBJ databases">
        <authorList>
            <person name="Lesea H.P."/>
            <person name="Kuehl J.V."/>
            <person name="Chandonia J.-M."/>
        </authorList>
    </citation>
    <scope>NUCLEOTIDE SEQUENCE</scope>
    <source>
        <strain evidence="4">FW102-FHT14D07</strain>
    </source>
</reference>
<accession>A0AB74UYM6</accession>
<dbReference type="RefSeq" id="WP_081666560.1">
    <property type="nucleotide sequence ID" value="NZ_CP170721.1"/>
</dbReference>
<feature type="domain" description="KfrA N-terminal DNA-binding" evidence="3">
    <location>
        <begin position="8"/>
        <end position="117"/>
    </location>
</feature>
<dbReference type="GO" id="GO:0003677">
    <property type="term" value="F:DNA binding"/>
    <property type="evidence" value="ECO:0007669"/>
    <property type="project" value="UniProtKB-KW"/>
</dbReference>
<evidence type="ECO:0000259" key="3">
    <source>
        <dbReference type="Pfam" id="PF11740"/>
    </source>
</evidence>
<keyword evidence="1" id="KW-0175">Coiled coil</keyword>
<evidence type="ECO:0000313" key="4">
    <source>
        <dbReference type="EMBL" id="XIA19864.1"/>
    </source>
</evidence>